<comment type="similarity">
    <text evidence="1 4">Belongs to the SEC5 family.</text>
</comment>
<evidence type="ECO:0000256" key="1">
    <source>
        <dbReference type="ARBA" id="ARBA00010578"/>
    </source>
</evidence>
<dbReference type="GO" id="GO:0006893">
    <property type="term" value="P:Golgi to plasma membrane transport"/>
    <property type="evidence" value="ECO:0007669"/>
    <property type="project" value="UniProtKB-UniRule"/>
</dbReference>
<feature type="domain" description="Exocyst complex component EXOC2/Sec5 N-terminal" evidence="6">
    <location>
        <begin position="53"/>
        <end position="874"/>
    </location>
</feature>
<sequence>MGRSDFAVDEASLLRAYGISTVEPTSWEEVQHDLEDAIAVTSPTTSTYDSEVRDPLGLGTSFDSYTQLDMESKAATMISSKHFDPKVFLSTIHPNATYQDLTQGIKHLQSSIEARSEAIRILVEDNFDRFVAVKASTDALYADMKDGLLAEETEYASVPLKEHLKLATQKADQIFLPVLENAAKTEKVRSTLGVFERSKFFFNLPGSLRENVDAGKYDAALRDYSKGKFLLETKPGQLLSATGEAKKNDEQQKRILDKVWQQVERVMTSMRTTLLDKLADGTRAVEEQERTIEILLELNGPEDPVWVYFDNQHQHIMERLASISKASEAAVEDAKGKLNPDMQDPDRATEHLAIQLRDCLLALNSKQPDESTISGTEGQEVWRSILDLVKNVSEVIVSSLPSFWKIAKGYMDGKLKKKTASSASRRSPVQCRTMALDVIQKYISVLSSFFSLSDKAVVSSPSSSHSSVAPWLIPGTNSITTAYYLNRILSELSDYIGEIGSISTEVTQGETGDAGLKGLLDSMRWKFEDVLSYTWLRDARIFYYLETWEADPRNMTITLYLSEILKYQKHITTAAFTIAGGLDTSNLSRGVIQNPIQQEYTRKITKSFLDALYAFLDGLVHLASEETPAILLPPSRDPFVNGKPATIQGVRRVVDLNDANTRLLLVVSNLIHVNETLIPTMIDQLQTALGVQVEEDRRTILEVTGELDKTLFDDFVKRRASPITSIIRAGVLDDSIDWYEMPPPKEVRPYIYEVLISLVGIHAHVSTVARKLLERSLNAIIEIVTQECIMCFKQVPKFGMGGMLRATLEIEFMHQTIMYYTTPAATATLAEVYNQISHSYARRPGDEQIQTHLDGVKKTLAEARRGTGIEFMCFRAPRTDADKKKDKEKEKDKDKDKDKNVETDYEREPITSPVPAPVPPTPRRRDINRNRI</sequence>
<proteinExistence type="inferred from homology"/>
<name>A0A166GEJ6_9AGAM</name>
<feature type="compositionally biased region" description="Basic and acidic residues" evidence="5">
    <location>
        <begin position="923"/>
        <end position="932"/>
    </location>
</feature>
<keyword evidence="4" id="KW-0653">Protein transport</keyword>
<protein>
    <recommendedName>
        <fullName evidence="4">Exocyst complex component SEC5</fullName>
    </recommendedName>
</protein>
<dbReference type="OrthoDB" id="26242at2759"/>
<evidence type="ECO:0000259" key="6">
    <source>
        <dbReference type="Pfam" id="PF15469"/>
    </source>
</evidence>
<dbReference type="Pfam" id="PF15469">
    <property type="entry name" value="Sec5"/>
    <property type="match status" value="1"/>
</dbReference>
<evidence type="ECO:0000256" key="4">
    <source>
        <dbReference type="RuleBase" id="RU365069"/>
    </source>
</evidence>
<feature type="compositionally biased region" description="Pro residues" evidence="5">
    <location>
        <begin position="912"/>
        <end position="921"/>
    </location>
</feature>
<keyword evidence="3 4" id="KW-0268">Exocytosis</keyword>
<dbReference type="GO" id="GO:0000145">
    <property type="term" value="C:exocyst"/>
    <property type="evidence" value="ECO:0007669"/>
    <property type="project" value="UniProtKB-UniRule"/>
</dbReference>
<evidence type="ECO:0000313" key="8">
    <source>
        <dbReference type="Proteomes" id="UP000076798"/>
    </source>
</evidence>
<feature type="compositionally biased region" description="Basic and acidic residues" evidence="5">
    <location>
        <begin position="880"/>
        <end position="909"/>
    </location>
</feature>
<dbReference type="InterPro" id="IPR039481">
    <property type="entry name" value="EXOC2/Sec5_N_dom"/>
</dbReference>
<dbReference type="Proteomes" id="UP000076798">
    <property type="component" value="Unassembled WGS sequence"/>
</dbReference>
<keyword evidence="8" id="KW-1185">Reference proteome</keyword>
<comment type="function">
    <text evidence="4">Component of the exocyst complex involved in the docking of exocytic vesicles with fusion sites on the plasma membrane.</text>
</comment>
<keyword evidence="2 4" id="KW-0813">Transport</keyword>
<accession>A0A166GEJ6</accession>
<feature type="region of interest" description="Disordered" evidence="5">
    <location>
        <begin position="880"/>
        <end position="932"/>
    </location>
</feature>
<evidence type="ECO:0000256" key="2">
    <source>
        <dbReference type="ARBA" id="ARBA00022448"/>
    </source>
</evidence>
<dbReference type="GO" id="GO:0015031">
    <property type="term" value="P:protein transport"/>
    <property type="evidence" value="ECO:0007669"/>
    <property type="project" value="UniProtKB-KW"/>
</dbReference>
<dbReference type="AlphaFoldDB" id="A0A166GEJ6"/>
<evidence type="ECO:0000313" key="7">
    <source>
        <dbReference type="EMBL" id="KZT41606.1"/>
    </source>
</evidence>
<evidence type="ECO:0000256" key="5">
    <source>
        <dbReference type="SAM" id="MobiDB-lite"/>
    </source>
</evidence>
<reference evidence="7 8" key="1">
    <citation type="journal article" date="2016" name="Mol. Biol. Evol.">
        <title>Comparative Genomics of Early-Diverging Mushroom-Forming Fungi Provides Insights into the Origins of Lignocellulose Decay Capabilities.</title>
        <authorList>
            <person name="Nagy L.G."/>
            <person name="Riley R."/>
            <person name="Tritt A."/>
            <person name="Adam C."/>
            <person name="Daum C."/>
            <person name="Floudas D."/>
            <person name="Sun H."/>
            <person name="Yadav J.S."/>
            <person name="Pangilinan J."/>
            <person name="Larsson K.H."/>
            <person name="Matsuura K."/>
            <person name="Barry K."/>
            <person name="Labutti K."/>
            <person name="Kuo R."/>
            <person name="Ohm R.A."/>
            <person name="Bhattacharya S.S."/>
            <person name="Shirouzu T."/>
            <person name="Yoshinaga Y."/>
            <person name="Martin F.M."/>
            <person name="Grigoriev I.V."/>
            <person name="Hibbett D.S."/>
        </authorList>
    </citation>
    <scope>NUCLEOTIDE SEQUENCE [LARGE SCALE GENOMIC DNA]</scope>
    <source>
        <strain evidence="7 8">HHB10207 ss-3</strain>
    </source>
</reference>
<comment type="subunit">
    <text evidence="4">Component of the exocyst complex.</text>
</comment>
<dbReference type="InterPro" id="IPR029175">
    <property type="entry name" value="EXOC2/Sec5"/>
</dbReference>
<dbReference type="PANTHER" id="PTHR13043">
    <property type="entry name" value="EXOCYST COMPLEX COMPONENT SEC5"/>
    <property type="match status" value="1"/>
</dbReference>
<dbReference type="PANTHER" id="PTHR13043:SF1">
    <property type="entry name" value="EXOCYST COMPLEX COMPONENT 2"/>
    <property type="match status" value="1"/>
</dbReference>
<dbReference type="STRING" id="1314776.A0A166GEJ6"/>
<organism evidence="7 8">
    <name type="scientific">Sistotremastrum suecicum HHB10207 ss-3</name>
    <dbReference type="NCBI Taxonomy" id="1314776"/>
    <lineage>
        <taxon>Eukaryota</taxon>
        <taxon>Fungi</taxon>
        <taxon>Dikarya</taxon>
        <taxon>Basidiomycota</taxon>
        <taxon>Agaricomycotina</taxon>
        <taxon>Agaricomycetes</taxon>
        <taxon>Sistotremastrales</taxon>
        <taxon>Sistotremastraceae</taxon>
        <taxon>Sistotremastrum</taxon>
    </lineage>
</organism>
<gene>
    <name evidence="7" type="ORF">SISSUDRAFT_981626</name>
</gene>
<dbReference type="GO" id="GO:0006887">
    <property type="term" value="P:exocytosis"/>
    <property type="evidence" value="ECO:0007669"/>
    <property type="project" value="UniProtKB-KW"/>
</dbReference>
<dbReference type="EMBL" id="KV428020">
    <property type="protein sequence ID" value="KZT41606.1"/>
    <property type="molecule type" value="Genomic_DNA"/>
</dbReference>
<evidence type="ECO:0000256" key="3">
    <source>
        <dbReference type="ARBA" id="ARBA00022483"/>
    </source>
</evidence>